<keyword evidence="3" id="KW-1185">Reference proteome</keyword>
<dbReference type="Proteomes" id="UP000838686">
    <property type="component" value="Unassembled WGS sequence"/>
</dbReference>
<dbReference type="EMBL" id="CAKMMF010000044">
    <property type="protein sequence ID" value="CAH1224020.1"/>
    <property type="molecule type" value="Genomic_DNA"/>
</dbReference>
<evidence type="ECO:0000313" key="2">
    <source>
        <dbReference type="EMBL" id="CAH1224020.1"/>
    </source>
</evidence>
<dbReference type="Pfam" id="PF11181">
    <property type="entry name" value="YflT"/>
    <property type="match status" value="1"/>
</dbReference>
<evidence type="ECO:0000313" key="3">
    <source>
        <dbReference type="Proteomes" id="UP000838686"/>
    </source>
</evidence>
<accession>A0ABN8H0T8</accession>
<name>A0ABN8H0T8_9BACL</name>
<sequence>MAIKLGVFETEQQVIHAIDTLEQEGFTRNELKVLVKDGEHSRRIEAETDVHADELRELVETREGVAVNDAAADGLLLAGSMTQSPGGLYAAGAAGMMGSGAPYGGMNLLAGRVGINENSNMEEALIALGLKGNQASQCKDAIAGGDYVVGVDMGDSTGIGNGGPDLTRNGIVEAVYRHCGAVRIL</sequence>
<dbReference type="InterPro" id="IPR025889">
    <property type="entry name" value="GSP17M-like_dom"/>
</dbReference>
<protein>
    <recommendedName>
        <fullName evidence="1">General stress protein 17M-like domain-containing protein</fullName>
    </recommendedName>
</protein>
<organism evidence="2 3">
    <name type="scientific">Paenibacillus plantiphilus</name>
    <dbReference type="NCBI Taxonomy" id="2905650"/>
    <lineage>
        <taxon>Bacteria</taxon>
        <taxon>Bacillati</taxon>
        <taxon>Bacillota</taxon>
        <taxon>Bacilli</taxon>
        <taxon>Bacillales</taxon>
        <taxon>Paenibacillaceae</taxon>
        <taxon>Paenibacillus</taxon>
    </lineage>
</organism>
<comment type="caution">
    <text evidence="2">The sequence shown here is derived from an EMBL/GenBank/DDBJ whole genome shotgun (WGS) entry which is preliminary data.</text>
</comment>
<proteinExistence type="predicted"/>
<evidence type="ECO:0000259" key="1">
    <source>
        <dbReference type="Pfam" id="PF11181"/>
    </source>
</evidence>
<gene>
    <name evidence="2" type="ORF">PAECIP111893_05069</name>
</gene>
<feature type="domain" description="General stress protein 17M-like" evidence="1">
    <location>
        <begin position="5"/>
        <end position="51"/>
    </location>
</feature>
<dbReference type="RefSeq" id="WP_236346931.1">
    <property type="nucleotide sequence ID" value="NZ_CAKMMF010000044.1"/>
</dbReference>
<reference evidence="2" key="1">
    <citation type="submission" date="2022-01" db="EMBL/GenBank/DDBJ databases">
        <authorList>
            <person name="Criscuolo A."/>
        </authorList>
    </citation>
    <scope>NUCLEOTIDE SEQUENCE</scope>
    <source>
        <strain evidence="2">CIP111893</strain>
    </source>
</reference>